<accession>A0A7R9PMH8</accession>
<dbReference type="Gene3D" id="3.40.50.1820">
    <property type="entry name" value="alpha/beta hydrolase"/>
    <property type="match status" value="1"/>
</dbReference>
<dbReference type="GO" id="GO:0016787">
    <property type="term" value="F:hydrolase activity"/>
    <property type="evidence" value="ECO:0007669"/>
    <property type="project" value="UniProtKB-KW"/>
</dbReference>
<evidence type="ECO:0000259" key="3">
    <source>
        <dbReference type="Pfam" id="PF00561"/>
    </source>
</evidence>
<dbReference type="Pfam" id="PF00561">
    <property type="entry name" value="Abhydrolase_1"/>
    <property type="match status" value="1"/>
</dbReference>
<dbReference type="EMBL" id="OE841615">
    <property type="protein sequence ID" value="CAD7596471.1"/>
    <property type="molecule type" value="Genomic_DNA"/>
</dbReference>
<evidence type="ECO:0000256" key="1">
    <source>
        <dbReference type="ARBA" id="ARBA00008645"/>
    </source>
</evidence>
<gene>
    <name evidence="4" type="ORF">TGEB3V08_LOCUS6418</name>
</gene>
<dbReference type="PRINTS" id="PR00111">
    <property type="entry name" value="ABHYDROLASE"/>
</dbReference>
<evidence type="ECO:0000313" key="4">
    <source>
        <dbReference type="EMBL" id="CAD7596471.1"/>
    </source>
</evidence>
<dbReference type="InterPro" id="IPR050266">
    <property type="entry name" value="AB_hydrolase_sf"/>
</dbReference>
<evidence type="ECO:0000256" key="2">
    <source>
        <dbReference type="ARBA" id="ARBA00022801"/>
    </source>
</evidence>
<reference evidence="4" key="1">
    <citation type="submission" date="2020-11" db="EMBL/GenBank/DDBJ databases">
        <authorList>
            <person name="Tran Van P."/>
        </authorList>
    </citation>
    <scope>NUCLEOTIDE SEQUENCE</scope>
</reference>
<dbReference type="PANTHER" id="PTHR43798">
    <property type="entry name" value="MONOACYLGLYCEROL LIPASE"/>
    <property type="match status" value="1"/>
</dbReference>
<sequence>MDHIDTQPLSEEIKIPMPWGHVSGKWWGPKCKQPVIVIHGWQDNAGSFDTLIPLLPTDIAFLCLDLPGHGLSSHYPAGQFYYIFWDGLTVVRRIVEHFKWKNITIMGHSLGGAIGFLYAATFPDDIDKLISLDIISPAVREVQKIVNLTGESIDKFLKYEHLTPDSIPCYSYDEMIDLVFDAYRGSLTRTSSEILMKRGMSRARDGEEDRYHFSRDVRLKVPGLGFLSIDIVLEYASKITCEVLNIKGIPGMRFDRPEYYHLVLDKMRESASKLEFYEIEGTHHLHLNNPERICQYISDFLKRQTSLVHSENSGPEHSLPSLNEARLRDISPILHSHSTISTPYRSNPQPSTKCTIELRCAEPDKCTIAALWWVFVPHRGHQEFHRVDDREIKIYLNEMTGLTWFYRPSAEDRLVILPFEVYACDIFPTVTVWLIYHSLAPYTEHSQDVLDPPG</sequence>
<comment type="similarity">
    <text evidence="1">Belongs to the AB hydrolase superfamily.</text>
</comment>
<dbReference type="InterPro" id="IPR029058">
    <property type="entry name" value="AB_hydrolase_fold"/>
</dbReference>
<dbReference type="AlphaFoldDB" id="A0A7R9PMH8"/>
<dbReference type="PANTHER" id="PTHR43798:SF14">
    <property type="entry name" value="SERINE HYDROLASE-LIKE PROTEIN DDB_G0286239"/>
    <property type="match status" value="1"/>
</dbReference>
<name>A0A7R9PMH8_TIMGE</name>
<dbReference type="SUPFAM" id="SSF53474">
    <property type="entry name" value="alpha/beta-Hydrolases"/>
    <property type="match status" value="1"/>
</dbReference>
<keyword evidence="2" id="KW-0378">Hydrolase</keyword>
<organism evidence="4">
    <name type="scientific">Timema genevievae</name>
    <name type="common">Walking stick</name>
    <dbReference type="NCBI Taxonomy" id="629358"/>
    <lineage>
        <taxon>Eukaryota</taxon>
        <taxon>Metazoa</taxon>
        <taxon>Ecdysozoa</taxon>
        <taxon>Arthropoda</taxon>
        <taxon>Hexapoda</taxon>
        <taxon>Insecta</taxon>
        <taxon>Pterygota</taxon>
        <taxon>Neoptera</taxon>
        <taxon>Polyneoptera</taxon>
        <taxon>Phasmatodea</taxon>
        <taxon>Timematodea</taxon>
        <taxon>Timematoidea</taxon>
        <taxon>Timematidae</taxon>
        <taxon>Timema</taxon>
    </lineage>
</organism>
<dbReference type="GO" id="GO:0016020">
    <property type="term" value="C:membrane"/>
    <property type="evidence" value="ECO:0007669"/>
    <property type="project" value="TreeGrafter"/>
</dbReference>
<proteinExistence type="inferred from homology"/>
<dbReference type="InterPro" id="IPR000073">
    <property type="entry name" value="AB_hydrolase_1"/>
</dbReference>
<protein>
    <recommendedName>
        <fullName evidence="3">AB hydrolase-1 domain-containing protein</fullName>
    </recommendedName>
</protein>
<feature type="domain" description="AB hydrolase-1" evidence="3">
    <location>
        <begin position="34"/>
        <end position="138"/>
    </location>
</feature>